<organism evidence="3 4">
    <name type="scientific">Quercus suber</name>
    <name type="common">Cork oak</name>
    <dbReference type="NCBI Taxonomy" id="58331"/>
    <lineage>
        <taxon>Eukaryota</taxon>
        <taxon>Viridiplantae</taxon>
        <taxon>Streptophyta</taxon>
        <taxon>Embryophyta</taxon>
        <taxon>Tracheophyta</taxon>
        <taxon>Spermatophyta</taxon>
        <taxon>Magnoliopsida</taxon>
        <taxon>eudicotyledons</taxon>
        <taxon>Gunneridae</taxon>
        <taxon>Pentapetalae</taxon>
        <taxon>rosids</taxon>
        <taxon>fabids</taxon>
        <taxon>Fagales</taxon>
        <taxon>Fagaceae</taxon>
        <taxon>Quercus</taxon>
    </lineage>
</organism>
<dbReference type="InterPro" id="IPR011050">
    <property type="entry name" value="Pectin_lyase_fold/virulence"/>
</dbReference>
<dbReference type="InterPro" id="IPR012334">
    <property type="entry name" value="Pectin_lyas_fold"/>
</dbReference>
<comment type="caution">
    <text evidence="3">The sequence shown here is derived from an EMBL/GenBank/DDBJ whole genome shotgun (WGS) entry which is preliminary data.</text>
</comment>
<evidence type="ECO:0000313" key="3">
    <source>
        <dbReference type="EMBL" id="KAK7818791.1"/>
    </source>
</evidence>
<keyword evidence="2" id="KW-0964">Secreted</keyword>
<dbReference type="SUPFAM" id="SSF51126">
    <property type="entry name" value="Pectin lyase-like"/>
    <property type="match status" value="1"/>
</dbReference>
<dbReference type="AlphaFoldDB" id="A0AAW0IWX8"/>
<keyword evidence="2" id="KW-0134">Cell wall</keyword>
<sequence>MPAISFASSSGLKVRGVELRSAPELASIKSLVDNPNTDGIHWEERNNVKIYNSFISTAILFHKLSNPSSCLPYVHITETFACIIKKIKSLFPSLPHVALTSTKRGISTSTITNTVFNVLSVAAVGDDVIGDSKAFKNTACNASCYSQIFFGVQRTIFKGPCVSYLIFQVVLSVWL</sequence>
<dbReference type="Proteomes" id="UP000237347">
    <property type="component" value="Unassembled WGS sequence"/>
</dbReference>
<dbReference type="Gene3D" id="2.160.20.10">
    <property type="entry name" value="Single-stranded right-handed beta-helix, Pectin lyase-like"/>
    <property type="match status" value="1"/>
</dbReference>
<name>A0AAW0IWX8_QUESU</name>
<gene>
    <name evidence="3" type="ORF">CFP56_040954</name>
</gene>
<evidence type="ECO:0000256" key="1">
    <source>
        <dbReference type="ARBA" id="ARBA00004191"/>
    </source>
</evidence>
<reference evidence="3 4" key="1">
    <citation type="journal article" date="2018" name="Sci. Data">
        <title>The draft genome sequence of cork oak.</title>
        <authorList>
            <person name="Ramos A.M."/>
            <person name="Usie A."/>
            <person name="Barbosa P."/>
            <person name="Barros P.M."/>
            <person name="Capote T."/>
            <person name="Chaves I."/>
            <person name="Simoes F."/>
            <person name="Abreu I."/>
            <person name="Carrasquinho I."/>
            <person name="Faro C."/>
            <person name="Guimaraes J.B."/>
            <person name="Mendonca D."/>
            <person name="Nobrega F."/>
            <person name="Rodrigues L."/>
            <person name="Saibo N.J.M."/>
            <person name="Varela M.C."/>
            <person name="Egas C."/>
            <person name="Matos J."/>
            <person name="Miguel C.M."/>
            <person name="Oliveira M.M."/>
            <person name="Ricardo C.P."/>
            <person name="Goncalves S."/>
        </authorList>
    </citation>
    <scope>NUCLEOTIDE SEQUENCE [LARGE SCALE GENOMIC DNA]</scope>
    <source>
        <strain evidence="4">cv. HL8</strain>
    </source>
</reference>
<evidence type="ECO:0000256" key="2">
    <source>
        <dbReference type="ARBA" id="ARBA00022512"/>
    </source>
</evidence>
<keyword evidence="4" id="KW-1185">Reference proteome</keyword>
<accession>A0AAW0IWX8</accession>
<proteinExistence type="predicted"/>
<comment type="subcellular location">
    <subcellularLocation>
        <location evidence="1">Secreted</location>
        <location evidence="1">Cell wall</location>
    </subcellularLocation>
</comment>
<evidence type="ECO:0000313" key="4">
    <source>
        <dbReference type="Proteomes" id="UP000237347"/>
    </source>
</evidence>
<dbReference type="EMBL" id="PKMF04000811">
    <property type="protein sequence ID" value="KAK7818791.1"/>
    <property type="molecule type" value="Genomic_DNA"/>
</dbReference>
<protein>
    <submittedName>
        <fullName evidence="3">Uncharacterized protein</fullName>
    </submittedName>
</protein>